<dbReference type="Proteomes" id="UP000054241">
    <property type="component" value="Unassembled WGS sequence"/>
</dbReference>
<protein>
    <recommendedName>
        <fullName evidence="3">SET domain-containing protein</fullName>
    </recommendedName>
</protein>
<accession>A0A124HC30</accession>
<dbReference type="AlphaFoldDB" id="A0A124HC30"/>
<dbReference type="RefSeq" id="WP_067004717.1">
    <property type="nucleotide sequence ID" value="NZ_BNDU01000006.1"/>
</dbReference>
<keyword evidence="2" id="KW-1185">Reference proteome</keyword>
<gene>
    <name evidence="1" type="ORF">AQI88_28845</name>
</gene>
<dbReference type="OrthoDB" id="9790349at2"/>
<evidence type="ECO:0000313" key="2">
    <source>
        <dbReference type="Proteomes" id="UP000054241"/>
    </source>
</evidence>
<sequence length="86" mass="9084">MVTVRIVEQPGAGRGLVTENALREDDVVATICGAECRSYPTRTSVQIAADRHIDGLQVVAYLNHSCEPSTYVDVKALTVTAAAAAP</sequence>
<dbReference type="SUPFAM" id="SSF82199">
    <property type="entry name" value="SET domain"/>
    <property type="match status" value="1"/>
</dbReference>
<dbReference type="InterPro" id="IPR046341">
    <property type="entry name" value="SET_dom_sf"/>
</dbReference>
<proteinExistence type="predicted"/>
<dbReference type="EMBL" id="LMWL01000052">
    <property type="protein sequence ID" value="KUM93126.1"/>
    <property type="molecule type" value="Genomic_DNA"/>
</dbReference>
<reference evidence="1 2" key="1">
    <citation type="submission" date="2015-10" db="EMBL/GenBank/DDBJ databases">
        <title>Draft genome sequence of Streptomyces cellostaticus DSM 40189, type strain for the species Streptomyces cellostaticus.</title>
        <authorList>
            <person name="Ruckert C."/>
            <person name="Winkler A."/>
            <person name="Kalinowski J."/>
            <person name="Kampfer P."/>
            <person name="Glaeser S."/>
        </authorList>
    </citation>
    <scope>NUCLEOTIDE SEQUENCE [LARGE SCALE GENOMIC DNA]</scope>
    <source>
        <strain evidence="1 2">DSM 40189</strain>
    </source>
</reference>
<evidence type="ECO:0000313" key="1">
    <source>
        <dbReference type="EMBL" id="KUM93126.1"/>
    </source>
</evidence>
<name>A0A124HC30_9ACTN</name>
<organism evidence="1 2">
    <name type="scientific">Streptomyces cellostaticus</name>
    <dbReference type="NCBI Taxonomy" id="67285"/>
    <lineage>
        <taxon>Bacteria</taxon>
        <taxon>Bacillati</taxon>
        <taxon>Actinomycetota</taxon>
        <taxon>Actinomycetes</taxon>
        <taxon>Kitasatosporales</taxon>
        <taxon>Streptomycetaceae</taxon>
        <taxon>Streptomyces</taxon>
    </lineage>
</organism>
<comment type="caution">
    <text evidence="1">The sequence shown here is derived from an EMBL/GenBank/DDBJ whole genome shotgun (WGS) entry which is preliminary data.</text>
</comment>
<evidence type="ECO:0008006" key="3">
    <source>
        <dbReference type="Google" id="ProtNLM"/>
    </source>
</evidence>